<evidence type="ECO:0000313" key="2">
    <source>
        <dbReference type="Proteomes" id="UP000247702"/>
    </source>
</evidence>
<name>A0A2Z6QZI6_9GLOM</name>
<comment type="caution">
    <text evidence="1">The sequence shown here is derived from an EMBL/GenBank/DDBJ whole genome shotgun (WGS) entry which is preliminary data.</text>
</comment>
<organism evidence="1 2">
    <name type="scientific">Rhizophagus clarus</name>
    <dbReference type="NCBI Taxonomy" id="94130"/>
    <lineage>
        <taxon>Eukaryota</taxon>
        <taxon>Fungi</taxon>
        <taxon>Fungi incertae sedis</taxon>
        <taxon>Mucoromycota</taxon>
        <taxon>Glomeromycotina</taxon>
        <taxon>Glomeromycetes</taxon>
        <taxon>Glomerales</taxon>
        <taxon>Glomeraceae</taxon>
        <taxon>Rhizophagus</taxon>
    </lineage>
</organism>
<dbReference type="Proteomes" id="UP000247702">
    <property type="component" value="Unassembled WGS sequence"/>
</dbReference>
<accession>A0A2Z6QZI6</accession>
<reference evidence="1 2" key="1">
    <citation type="submission" date="2017-11" db="EMBL/GenBank/DDBJ databases">
        <title>The genome of Rhizophagus clarus HR1 reveals common genetic basis of auxotrophy among arbuscular mycorrhizal fungi.</title>
        <authorList>
            <person name="Kobayashi Y."/>
        </authorList>
    </citation>
    <scope>NUCLEOTIDE SEQUENCE [LARGE SCALE GENOMIC DNA]</scope>
    <source>
        <strain evidence="1 2">HR1</strain>
    </source>
</reference>
<dbReference type="AlphaFoldDB" id="A0A2Z6QZI6"/>
<gene>
    <name evidence="1" type="ORF">RclHR1_12480002</name>
</gene>
<dbReference type="EMBL" id="BEXD01000278">
    <property type="protein sequence ID" value="GBB86028.1"/>
    <property type="molecule type" value="Genomic_DNA"/>
</dbReference>
<sequence length="218" mass="26767">MKRFNSDEKSDNSIEKKCKDIEEIIYIEIRYNKDNDVKDIMNIWLKENYQKLEYDVEEVESTGTTDEDAIDNIIEILQNKEINIEKENIIRILNLGFEKYLIYNKEFIEKYMKIKEKSDKEIKTELEEWWIRKIKNKDYYEKVNDNEEEVYEILEQIKEITSLAKLKEIRKLLNWRYTEKEILDNKIILEYRQMKIELGSYNKDESEIREQLNTYVIE</sequence>
<evidence type="ECO:0000313" key="1">
    <source>
        <dbReference type="EMBL" id="GBB86028.1"/>
    </source>
</evidence>
<protein>
    <submittedName>
        <fullName evidence="1">Uncharacterized protein</fullName>
    </submittedName>
</protein>
<proteinExistence type="predicted"/>
<keyword evidence="2" id="KW-1185">Reference proteome</keyword>